<evidence type="ECO:0000256" key="4">
    <source>
        <dbReference type="ARBA" id="ARBA00022741"/>
    </source>
</evidence>
<keyword evidence="2 9" id="KW-0963">Cytoplasm</keyword>
<dbReference type="InterPro" id="IPR013155">
    <property type="entry name" value="M/V/L/I-tRNA-synth_anticd-bd"/>
</dbReference>
<keyword evidence="5 9" id="KW-0067">ATP-binding</keyword>
<keyword evidence="4 9" id="KW-0547">Nucleotide-binding</keyword>
<dbReference type="Gene3D" id="3.10.20.590">
    <property type="match status" value="1"/>
</dbReference>
<feature type="domain" description="Aminoacyl-tRNA synthetase class Ia" evidence="11">
    <location>
        <begin position="431"/>
        <end position="632"/>
    </location>
</feature>
<dbReference type="PROSITE" id="PS00178">
    <property type="entry name" value="AA_TRNA_LIGASE_I"/>
    <property type="match status" value="1"/>
</dbReference>
<comment type="similarity">
    <text evidence="1 9 10">Belongs to the class-I aminoacyl-tRNA synthetase family.</text>
</comment>
<dbReference type="NCBIfam" id="TIGR00396">
    <property type="entry name" value="leuS_bact"/>
    <property type="match status" value="1"/>
</dbReference>
<dbReference type="CDD" id="cd00812">
    <property type="entry name" value="LeuRS_core"/>
    <property type="match status" value="1"/>
</dbReference>
<evidence type="ECO:0000256" key="7">
    <source>
        <dbReference type="ARBA" id="ARBA00023146"/>
    </source>
</evidence>
<evidence type="ECO:0000259" key="11">
    <source>
        <dbReference type="Pfam" id="PF00133"/>
    </source>
</evidence>
<keyword evidence="15" id="KW-1185">Reference proteome</keyword>
<dbReference type="InterPro" id="IPR002302">
    <property type="entry name" value="Leu-tRNA-ligase"/>
</dbReference>
<keyword evidence="7 9" id="KW-0030">Aminoacyl-tRNA synthetase</keyword>
<dbReference type="InterPro" id="IPR009008">
    <property type="entry name" value="Val/Leu/Ile-tRNA-synth_edit"/>
</dbReference>
<keyword evidence="3 9" id="KW-0436">Ligase</keyword>
<dbReference type="InterPro" id="IPR002300">
    <property type="entry name" value="aa-tRNA-synth_Ia"/>
</dbReference>
<organism evidence="14 15">
    <name type="scientific">Tenggerimyces flavus</name>
    <dbReference type="NCBI Taxonomy" id="1708749"/>
    <lineage>
        <taxon>Bacteria</taxon>
        <taxon>Bacillati</taxon>
        <taxon>Actinomycetota</taxon>
        <taxon>Actinomycetes</taxon>
        <taxon>Propionibacteriales</taxon>
        <taxon>Nocardioidaceae</taxon>
        <taxon>Tenggerimyces</taxon>
    </lineage>
</organism>
<gene>
    <name evidence="9 14" type="primary">leuS</name>
    <name evidence="14" type="ORF">ACFOUW_23600</name>
</gene>
<evidence type="ECO:0000256" key="2">
    <source>
        <dbReference type="ARBA" id="ARBA00022490"/>
    </source>
</evidence>
<evidence type="ECO:0000259" key="12">
    <source>
        <dbReference type="Pfam" id="PF08264"/>
    </source>
</evidence>
<comment type="subcellular location">
    <subcellularLocation>
        <location evidence="9">Cytoplasm</location>
    </subcellularLocation>
</comment>
<feature type="domain" description="Aminoacyl-tRNA synthetase class Ia" evidence="11">
    <location>
        <begin position="17"/>
        <end position="218"/>
    </location>
</feature>
<reference evidence="15" key="1">
    <citation type="journal article" date="2019" name="Int. J. Syst. Evol. Microbiol.">
        <title>The Global Catalogue of Microorganisms (GCM) 10K type strain sequencing project: providing services to taxonomists for standard genome sequencing and annotation.</title>
        <authorList>
            <consortium name="The Broad Institute Genomics Platform"/>
            <consortium name="The Broad Institute Genome Sequencing Center for Infectious Disease"/>
            <person name="Wu L."/>
            <person name="Ma J."/>
        </authorList>
    </citation>
    <scope>NUCLEOTIDE SEQUENCE [LARGE SCALE GENOMIC DNA]</scope>
    <source>
        <strain evidence="15">CGMCC 4.7241</strain>
    </source>
</reference>
<dbReference type="PANTHER" id="PTHR43740">
    <property type="entry name" value="LEUCYL-TRNA SYNTHETASE"/>
    <property type="match status" value="1"/>
</dbReference>
<comment type="catalytic activity">
    <reaction evidence="8 9">
        <text>tRNA(Leu) + L-leucine + ATP = L-leucyl-tRNA(Leu) + AMP + diphosphate</text>
        <dbReference type="Rhea" id="RHEA:11688"/>
        <dbReference type="Rhea" id="RHEA-COMP:9613"/>
        <dbReference type="Rhea" id="RHEA-COMP:9622"/>
        <dbReference type="ChEBI" id="CHEBI:30616"/>
        <dbReference type="ChEBI" id="CHEBI:33019"/>
        <dbReference type="ChEBI" id="CHEBI:57427"/>
        <dbReference type="ChEBI" id="CHEBI:78442"/>
        <dbReference type="ChEBI" id="CHEBI:78494"/>
        <dbReference type="ChEBI" id="CHEBI:456215"/>
        <dbReference type="EC" id="6.1.1.4"/>
    </reaction>
</comment>
<dbReference type="Proteomes" id="UP001595699">
    <property type="component" value="Unassembled WGS sequence"/>
</dbReference>
<dbReference type="SUPFAM" id="SSF50677">
    <property type="entry name" value="ValRS/IleRS/LeuRS editing domain"/>
    <property type="match status" value="1"/>
</dbReference>
<evidence type="ECO:0000256" key="5">
    <source>
        <dbReference type="ARBA" id="ARBA00022840"/>
    </source>
</evidence>
<dbReference type="EC" id="6.1.1.4" evidence="9"/>
<evidence type="ECO:0000313" key="14">
    <source>
        <dbReference type="EMBL" id="MFC3763844.1"/>
    </source>
</evidence>
<dbReference type="Gene3D" id="3.40.50.620">
    <property type="entry name" value="HUPs"/>
    <property type="match status" value="2"/>
</dbReference>
<protein>
    <recommendedName>
        <fullName evidence="9">Leucine--tRNA ligase</fullName>
        <ecNumber evidence="9">6.1.1.4</ecNumber>
    </recommendedName>
    <alternativeName>
        <fullName evidence="9">Leucyl-tRNA synthetase</fullName>
        <shortName evidence="9">LeuRS</shortName>
    </alternativeName>
</protein>
<dbReference type="InterPro" id="IPR001412">
    <property type="entry name" value="aa-tRNA-synth_I_CS"/>
</dbReference>
<dbReference type="InterPro" id="IPR009080">
    <property type="entry name" value="tRNAsynth_Ia_anticodon-bd"/>
</dbReference>
<dbReference type="Pfam" id="PF13603">
    <property type="entry name" value="tRNA-synt_1_2"/>
    <property type="match status" value="1"/>
</dbReference>
<evidence type="ECO:0000256" key="8">
    <source>
        <dbReference type="ARBA" id="ARBA00047469"/>
    </source>
</evidence>
<dbReference type="RefSeq" id="WP_205120958.1">
    <property type="nucleotide sequence ID" value="NZ_JAFBCM010000001.1"/>
</dbReference>
<name>A0ABV7YHM9_9ACTN</name>
<evidence type="ECO:0000256" key="6">
    <source>
        <dbReference type="ARBA" id="ARBA00022917"/>
    </source>
</evidence>
<dbReference type="HAMAP" id="MF_00049_B">
    <property type="entry name" value="Leu_tRNA_synth_B"/>
    <property type="match status" value="1"/>
</dbReference>
<comment type="caution">
    <text evidence="14">The sequence shown here is derived from an EMBL/GenBank/DDBJ whole genome shotgun (WGS) entry which is preliminary data.</text>
</comment>
<sequence>MSDTEQAYDFAAIQSKWLPVWQRMDPFRAESEATDDGAAEDTRPRRYQLDMFPYPSGDLHMGHAEAYAFGDLVSRYHFQKGENVLHPIGWDSFGLPAENAAIRRNAHPAEWTYANIDTQADSFKRYGVSFDWSRRLHTSDPGYYKWTQWLFLRFYERGLAYRKASFVNWCPKDQTVLANEQVVAGKCERCGSDVTKRELTQWYFKITDYAQRLLDDMGPLEGQWPERVLTMQRNWIGRSEGAYVDFAIEGRTEPVTVFTTRPDTLFGATFFVVAPEAKLASEIVSAEQRAAFETYLEEVKRSTEIERLSTERDKTGVFLGVYAINPVNGERIPVYAADYVLADYGTGAIMAVPAQDQRDYDFAKQFGLSIVRTVQPPADFDGEAFTGDGPAINSANAEVSLDGLAVDEAKARITTWLSSKELGKGAVTFRLRDWLLSRQRYWGCPIPIIHCDACGEVAVPDEQLPVELPDLRGADLQPKGVSPLASATDWVTVACPKCGGEARRDTDTMDTFVDSSWYFLRYCSPNYDDGPFDPDAVRRWMPIDQYVGGVEHAILHLLYARFFTKVLHDMGAVDFIEPFTSLLNQGQVVNQGKAMSKSLGNGVDLGEQLASYGVDAIRLTMVFAGPPEDDIDWADVSPAGSLKFLQRAWRLANDVSSAVGVSPAEGDAALRKVTHRTVQQFTELLESYKFNVGIARLMELVNAIRKAVDSGVGGGDPSVREAVEKLSVMLSVVAPYTAEDMWERLGHEPTVSLAGWPSFDPSLAAAESVTCVVQVAGKVRDKFDVSPDISEDALRELALASEKVLASLDGREIRKVIVRAPKLVNIVPG</sequence>
<dbReference type="PRINTS" id="PR00985">
    <property type="entry name" value="TRNASYNTHLEU"/>
</dbReference>
<dbReference type="CDD" id="cd07958">
    <property type="entry name" value="Anticodon_Ia_Leu_BEm"/>
    <property type="match status" value="1"/>
</dbReference>
<proteinExistence type="inferred from homology"/>
<dbReference type="InterPro" id="IPR014729">
    <property type="entry name" value="Rossmann-like_a/b/a_fold"/>
</dbReference>
<evidence type="ECO:0000259" key="13">
    <source>
        <dbReference type="Pfam" id="PF13603"/>
    </source>
</evidence>
<dbReference type="GO" id="GO:0004823">
    <property type="term" value="F:leucine-tRNA ligase activity"/>
    <property type="evidence" value="ECO:0007669"/>
    <property type="project" value="UniProtKB-EC"/>
</dbReference>
<evidence type="ECO:0000256" key="10">
    <source>
        <dbReference type="RuleBase" id="RU363035"/>
    </source>
</evidence>
<evidence type="ECO:0000313" key="15">
    <source>
        <dbReference type="Proteomes" id="UP001595699"/>
    </source>
</evidence>
<feature type="short sequence motif" description="'KMSKS' region" evidence="9">
    <location>
        <begin position="594"/>
        <end position="598"/>
    </location>
</feature>
<feature type="binding site" evidence="9">
    <location>
        <position position="597"/>
    </location>
    <ligand>
        <name>ATP</name>
        <dbReference type="ChEBI" id="CHEBI:30616"/>
    </ligand>
</feature>
<dbReference type="SUPFAM" id="SSF47323">
    <property type="entry name" value="Anticodon-binding domain of a subclass of class I aminoacyl-tRNA synthetases"/>
    <property type="match status" value="1"/>
</dbReference>
<evidence type="ECO:0000256" key="3">
    <source>
        <dbReference type="ARBA" id="ARBA00022598"/>
    </source>
</evidence>
<dbReference type="InterPro" id="IPR025709">
    <property type="entry name" value="Leu_tRNA-synth_edit"/>
</dbReference>
<dbReference type="Gene3D" id="1.10.730.10">
    <property type="entry name" value="Isoleucyl-tRNA Synthetase, Domain 1"/>
    <property type="match status" value="1"/>
</dbReference>
<dbReference type="PANTHER" id="PTHR43740:SF2">
    <property type="entry name" value="LEUCINE--TRNA LIGASE, MITOCHONDRIAL"/>
    <property type="match status" value="1"/>
</dbReference>
<evidence type="ECO:0000256" key="1">
    <source>
        <dbReference type="ARBA" id="ARBA00005594"/>
    </source>
</evidence>
<feature type="short sequence motif" description="'HIGH' region" evidence="9">
    <location>
        <begin position="53"/>
        <end position="63"/>
    </location>
</feature>
<feature type="domain" description="Leucyl-tRNA synthetase editing" evidence="13">
    <location>
        <begin position="233"/>
        <end position="417"/>
    </location>
</feature>
<dbReference type="EMBL" id="JBHRZH010000021">
    <property type="protein sequence ID" value="MFC3763844.1"/>
    <property type="molecule type" value="Genomic_DNA"/>
</dbReference>
<evidence type="ECO:0000256" key="9">
    <source>
        <dbReference type="HAMAP-Rule" id="MF_00049"/>
    </source>
</evidence>
<accession>A0ABV7YHM9</accession>
<dbReference type="Pfam" id="PF00133">
    <property type="entry name" value="tRNA-synt_1"/>
    <property type="match status" value="2"/>
</dbReference>
<dbReference type="SUPFAM" id="SSF52374">
    <property type="entry name" value="Nucleotidylyl transferase"/>
    <property type="match status" value="1"/>
</dbReference>
<feature type="domain" description="Methionyl/Valyl/Leucyl/Isoleucyl-tRNA synthetase anticodon-binding" evidence="12">
    <location>
        <begin position="668"/>
        <end position="791"/>
    </location>
</feature>
<dbReference type="Pfam" id="PF08264">
    <property type="entry name" value="Anticodon_1"/>
    <property type="match status" value="1"/>
</dbReference>
<keyword evidence="6 9" id="KW-0648">Protein biosynthesis</keyword>